<evidence type="ECO:0008006" key="4">
    <source>
        <dbReference type="Google" id="ProtNLM"/>
    </source>
</evidence>
<protein>
    <recommendedName>
        <fullName evidence="4">Heavy-metal resistance</fullName>
    </recommendedName>
</protein>
<proteinExistence type="predicted"/>
<name>A0A1I4F903_9PROT</name>
<accession>A0A1I4F903</accession>
<gene>
    <name evidence="2" type="ORF">SAMN02745775_1265</name>
</gene>
<dbReference type="AlphaFoldDB" id="A0A1I4F903"/>
<dbReference type="RefSeq" id="WP_092963405.1">
    <property type="nucleotide sequence ID" value="NZ_FOSQ01000026.1"/>
</dbReference>
<feature type="signal peptide" evidence="1">
    <location>
        <begin position="1"/>
        <end position="18"/>
    </location>
</feature>
<dbReference type="Gene3D" id="1.20.120.1490">
    <property type="match status" value="1"/>
</dbReference>
<evidence type="ECO:0000313" key="3">
    <source>
        <dbReference type="Proteomes" id="UP000199473"/>
    </source>
</evidence>
<dbReference type="STRING" id="1123062.SAMN02745775_1265"/>
<keyword evidence="1" id="KW-0732">Signal</keyword>
<dbReference type="OrthoDB" id="7353511at2"/>
<evidence type="ECO:0000256" key="1">
    <source>
        <dbReference type="SAM" id="SignalP"/>
    </source>
</evidence>
<organism evidence="2 3">
    <name type="scientific">Falsiroseomonas stagni DSM 19981</name>
    <dbReference type="NCBI Taxonomy" id="1123062"/>
    <lineage>
        <taxon>Bacteria</taxon>
        <taxon>Pseudomonadati</taxon>
        <taxon>Pseudomonadota</taxon>
        <taxon>Alphaproteobacteria</taxon>
        <taxon>Acetobacterales</taxon>
        <taxon>Roseomonadaceae</taxon>
        <taxon>Falsiroseomonas</taxon>
    </lineage>
</organism>
<evidence type="ECO:0000313" key="2">
    <source>
        <dbReference type="EMBL" id="SFL14448.1"/>
    </source>
</evidence>
<dbReference type="EMBL" id="FOSQ01000026">
    <property type="protein sequence ID" value="SFL14448.1"/>
    <property type="molecule type" value="Genomic_DNA"/>
</dbReference>
<dbReference type="Proteomes" id="UP000199473">
    <property type="component" value="Unassembled WGS sequence"/>
</dbReference>
<reference evidence="2 3" key="1">
    <citation type="submission" date="2016-10" db="EMBL/GenBank/DDBJ databases">
        <authorList>
            <person name="de Groot N.N."/>
        </authorList>
    </citation>
    <scope>NUCLEOTIDE SEQUENCE [LARGE SCALE GENOMIC DNA]</scope>
    <source>
        <strain evidence="2 3">DSM 19981</strain>
    </source>
</reference>
<feature type="chain" id="PRO_5011658953" description="Heavy-metal resistance" evidence="1">
    <location>
        <begin position="19"/>
        <end position="183"/>
    </location>
</feature>
<keyword evidence="3" id="KW-1185">Reference proteome</keyword>
<sequence>MRRTLTALALLVAGPVWANTPSPYAGMTDRPIRALSAEQQADLLAGRGMGLALAAELNGWPGPAHVIELAGAMQLTPAQLAATQRLMAEMQESARSLGARVIEEERALDRAFSDRSITPADLSARTARIAVLQGEIRDVHLRTHLAQAALLNAEQIAAYSRLRGYADGTPQHGGPMPGGHRHH</sequence>